<keyword evidence="2 5" id="KW-0238">DNA-binding</keyword>
<dbReference type="CDD" id="cd00086">
    <property type="entry name" value="homeodomain"/>
    <property type="match status" value="1"/>
</dbReference>
<evidence type="ECO:0000313" key="11">
    <source>
        <dbReference type="Proteomes" id="UP001175271"/>
    </source>
</evidence>
<proteinExistence type="predicted"/>
<evidence type="ECO:0000256" key="4">
    <source>
        <dbReference type="ARBA" id="ARBA00023242"/>
    </source>
</evidence>
<dbReference type="SUPFAM" id="SSF46689">
    <property type="entry name" value="Homeodomain-like"/>
    <property type="match status" value="1"/>
</dbReference>
<dbReference type="Gene3D" id="1.10.10.60">
    <property type="entry name" value="Homeodomain-like"/>
    <property type="match status" value="1"/>
</dbReference>
<keyword evidence="4 5" id="KW-0539">Nucleus</keyword>
<dbReference type="GO" id="GO:0005634">
    <property type="term" value="C:nucleus"/>
    <property type="evidence" value="ECO:0007669"/>
    <property type="project" value="UniProtKB-SubCell"/>
</dbReference>
<keyword evidence="11" id="KW-1185">Reference proteome</keyword>
<dbReference type="SMART" id="SM00389">
    <property type="entry name" value="HOX"/>
    <property type="match status" value="1"/>
</dbReference>
<dbReference type="AlphaFoldDB" id="A0AA39M2C6"/>
<reference evidence="10" key="1">
    <citation type="submission" date="2023-06" db="EMBL/GenBank/DDBJ databases">
        <title>Genomic analysis of the entomopathogenic nematode Steinernema hermaphroditum.</title>
        <authorList>
            <person name="Schwarz E.M."/>
            <person name="Heppert J.K."/>
            <person name="Baniya A."/>
            <person name="Schwartz H.T."/>
            <person name="Tan C.-H."/>
            <person name="Antoshechkin I."/>
            <person name="Sternberg P.W."/>
            <person name="Goodrich-Blair H."/>
            <person name="Dillman A.R."/>
        </authorList>
    </citation>
    <scope>NUCLEOTIDE SEQUENCE</scope>
    <source>
        <strain evidence="10">PS9179</strain>
        <tissue evidence="10">Whole animal</tissue>
    </source>
</reference>
<dbReference type="InterPro" id="IPR009057">
    <property type="entry name" value="Homeodomain-like_sf"/>
</dbReference>
<dbReference type="EMBL" id="JAUCMV010000002">
    <property type="protein sequence ID" value="KAK0418292.1"/>
    <property type="molecule type" value="Genomic_DNA"/>
</dbReference>
<name>A0AA39M2C6_9BILA</name>
<dbReference type="Proteomes" id="UP001175271">
    <property type="component" value="Unassembled WGS sequence"/>
</dbReference>
<dbReference type="PANTHER" id="PTHR24339:SF28">
    <property type="entry name" value="E5-RELATED"/>
    <property type="match status" value="1"/>
</dbReference>
<dbReference type="PROSITE" id="PS50071">
    <property type="entry name" value="HOMEOBOX_2"/>
    <property type="match status" value="1"/>
</dbReference>
<evidence type="ECO:0000256" key="8">
    <source>
        <dbReference type="SAM" id="SignalP"/>
    </source>
</evidence>
<evidence type="ECO:0000256" key="7">
    <source>
        <dbReference type="SAM" id="MobiDB-lite"/>
    </source>
</evidence>
<evidence type="ECO:0000313" key="10">
    <source>
        <dbReference type="EMBL" id="KAK0418292.1"/>
    </source>
</evidence>
<keyword evidence="3 5" id="KW-0371">Homeobox</keyword>
<evidence type="ECO:0000256" key="5">
    <source>
        <dbReference type="PROSITE-ProRule" id="PRU00108"/>
    </source>
</evidence>
<comment type="caution">
    <text evidence="10">The sequence shown here is derived from an EMBL/GenBank/DDBJ whole genome shotgun (WGS) entry which is preliminary data.</text>
</comment>
<dbReference type="PROSITE" id="PS00027">
    <property type="entry name" value="HOMEOBOX_1"/>
    <property type="match status" value="1"/>
</dbReference>
<sequence>MDPNLMHQLALLAAQPNFILAAWASLNQQQQQSNSLVNLLTPNLLSGGLPMTPPSTSSSSNVDTSPEAETPSGDRKRKRIRTTYSPSQTERLEAAFLQNNHLNAESRKQIAEQTGLDVLQVNKWFQNRRSKQRKQSLPKNEVATVAEPVSKEDPKSGEDERKEDADEQDEPPEKKP</sequence>
<dbReference type="InterPro" id="IPR001356">
    <property type="entry name" value="HD"/>
</dbReference>
<comment type="subcellular location">
    <subcellularLocation>
        <location evidence="1 5 6">Nucleus</location>
    </subcellularLocation>
</comment>
<feature type="chain" id="PRO_5041413121" description="Homeobox domain-containing protein" evidence="8">
    <location>
        <begin position="22"/>
        <end position="176"/>
    </location>
</feature>
<evidence type="ECO:0000256" key="1">
    <source>
        <dbReference type="ARBA" id="ARBA00004123"/>
    </source>
</evidence>
<dbReference type="InterPro" id="IPR017970">
    <property type="entry name" value="Homeobox_CS"/>
</dbReference>
<feature type="DNA-binding region" description="Homeobox" evidence="5">
    <location>
        <begin position="77"/>
        <end position="136"/>
    </location>
</feature>
<dbReference type="GO" id="GO:0000978">
    <property type="term" value="F:RNA polymerase II cis-regulatory region sequence-specific DNA binding"/>
    <property type="evidence" value="ECO:0007669"/>
    <property type="project" value="TreeGrafter"/>
</dbReference>
<dbReference type="PANTHER" id="PTHR24339">
    <property type="entry name" value="HOMEOBOX PROTEIN EMX-RELATED"/>
    <property type="match status" value="1"/>
</dbReference>
<evidence type="ECO:0000259" key="9">
    <source>
        <dbReference type="PROSITE" id="PS50071"/>
    </source>
</evidence>
<feature type="compositionally biased region" description="Basic residues" evidence="7">
    <location>
        <begin position="127"/>
        <end position="136"/>
    </location>
</feature>
<evidence type="ECO:0000256" key="3">
    <source>
        <dbReference type="ARBA" id="ARBA00023155"/>
    </source>
</evidence>
<feature type="signal peptide" evidence="8">
    <location>
        <begin position="1"/>
        <end position="21"/>
    </location>
</feature>
<keyword evidence="8" id="KW-0732">Signal</keyword>
<evidence type="ECO:0000256" key="6">
    <source>
        <dbReference type="RuleBase" id="RU000682"/>
    </source>
</evidence>
<organism evidence="10 11">
    <name type="scientific">Steinernema hermaphroditum</name>
    <dbReference type="NCBI Taxonomy" id="289476"/>
    <lineage>
        <taxon>Eukaryota</taxon>
        <taxon>Metazoa</taxon>
        <taxon>Ecdysozoa</taxon>
        <taxon>Nematoda</taxon>
        <taxon>Chromadorea</taxon>
        <taxon>Rhabditida</taxon>
        <taxon>Tylenchina</taxon>
        <taxon>Panagrolaimomorpha</taxon>
        <taxon>Strongyloidoidea</taxon>
        <taxon>Steinernematidae</taxon>
        <taxon>Steinernema</taxon>
    </lineage>
</organism>
<feature type="domain" description="Homeobox" evidence="9">
    <location>
        <begin position="75"/>
        <end position="135"/>
    </location>
</feature>
<dbReference type="GO" id="GO:0000981">
    <property type="term" value="F:DNA-binding transcription factor activity, RNA polymerase II-specific"/>
    <property type="evidence" value="ECO:0007669"/>
    <property type="project" value="InterPro"/>
</dbReference>
<evidence type="ECO:0000256" key="2">
    <source>
        <dbReference type="ARBA" id="ARBA00023125"/>
    </source>
</evidence>
<feature type="compositionally biased region" description="Low complexity" evidence="7">
    <location>
        <begin position="54"/>
        <end position="65"/>
    </location>
</feature>
<dbReference type="InterPro" id="IPR050877">
    <property type="entry name" value="EMX-VAX-Noto_Homeobox_TFs"/>
</dbReference>
<gene>
    <name evidence="10" type="ORF">QR680_013480</name>
</gene>
<dbReference type="Pfam" id="PF00046">
    <property type="entry name" value="Homeodomain"/>
    <property type="match status" value="1"/>
</dbReference>
<feature type="region of interest" description="Disordered" evidence="7">
    <location>
        <begin position="127"/>
        <end position="176"/>
    </location>
</feature>
<dbReference type="GO" id="GO:0030182">
    <property type="term" value="P:neuron differentiation"/>
    <property type="evidence" value="ECO:0007669"/>
    <property type="project" value="TreeGrafter"/>
</dbReference>
<protein>
    <recommendedName>
        <fullName evidence="9">Homeobox domain-containing protein</fullName>
    </recommendedName>
</protein>
<feature type="compositionally biased region" description="Basic and acidic residues" evidence="7">
    <location>
        <begin position="149"/>
        <end position="164"/>
    </location>
</feature>
<feature type="region of interest" description="Disordered" evidence="7">
    <location>
        <begin position="47"/>
        <end position="91"/>
    </location>
</feature>
<accession>A0AA39M2C6</accession>
<dbReference type="GO" id="GO:0007420">
    <property type="term" value="P:brain development"/>
    <property type="evidence" value="ECO:0007669"/>
    <property type="project" value="TreeGrafter"/>
</dbReference>